<dbReference type="Gene3D" id="3.30.1150.10">
    <property type="match status" value="1"/>
</dbReference>
<name>A0A3B0YWX9_9ZZZZ</name>
<dbReference type="SUPFAM" id="SSF74653">
    <property type="entry name" value="TolA/TonB C-terminal domain"/>
    <property type="match status" value="1"/>
</dbReference>
<protein>
    <recommendedName>
        <fullName evidence="2">TonB C-terminal domain-containing protein</fullName>
    </recommendedName>
</protein>
<sequence>MNIILKNKWWQGKKTKHNDGDKCTHTSKNKYHYVRIPYLILISQVFVACQPGPTKPTVVDQGVLRDGVLGVKAKIDLKNNICKNPVKINKTRYGRLSTRSRRRQQYDYATEIKRKVHSNWLKPKGLTSRSRCTVLIKQRIDGCVVNVSFKRCNSSSMRTTVRQAVLKSSPLPVAPHPALFAAELLLSFK</sequence>
<evidence type="ECO:0008006" key="2">
    <source>
        <dbReference type="Google" id="ProtNLM"/>
    </source>
</evidence>
<organism evidence="1">
    <name type="scientific">hydrothermal vent metagenome</name>
    <dbReference type="NCBI Taxonomy" id="652676"/>
    <lineage>
        <taxon>unclassified sequences</taxon>
        <taxon>metagenomes</taxon>
        <taxon>ecological metagenomes</taxon>
    </lineage>
</organism>
<accession>A0A3B0YWX9</accession>
<evidence type="ECO:0000313" key="1">
    <source>
        <dbReference type="EMBL" id="VAW80423.1"/>
    </source>
</evidence>
<dbReference type="EMBL" id="UOFL01000197">
    <property type="protein sequence ID" value="VAW80423.1"/>
    <property type="molecule type" value="Genomic_DNA"/>
</dbReference>
<proteinExistence type="predicted"/>
<dbReference type="AlphaFoldDB" id="A0A3B0YWX9"/>
<reference evidence="1" key="1">
    <citation type="submission" date="2018-06" db="EMBL/GenBank/DDBJ databases">
        <authorList>
            <person name="Zhirakovskaya E."/>
        </authorList>
    </citation>
    <scope>NUCLEOTIDE SEQUENCE</scope>
</reference>
<gene>
    <name evidence="1" type="ORF">MNBD_GAMMA12-2861</name>
</gene>
<dbReference type="Pfam" id="PF13103">
    <property type="entry name" value="TonB_2"/>
    <property type="match status" value="1"/>
</dbReference>